<evidence type="ECO:0000313" key="2">
    <source>
        <dbReference type="Proteomes" id="UP000276010"/>
    </source>
</evidence>
<proteinExistence type="predicted"/>
<dbReference type="AlphaFoldDB" id="A0A3R8LF58"/>
<dbReference type="RefSeq" id="WP_125134501.1">
    <property type="nucleotide sequence ID" value="NZ_CP146202.1"/>
</dbReference>
<comment type="caution">
    <text evidence="1">The sequence shown here is derived from an EMBL/GenBank/DDBJ whole genome shotgun (WGS) entry which is preliminary data.</text>
</comment>
<sequence length="130" mass="15448">MWSIYKEDHSDLNFAIGCLYCDAINMDEFKSWIEMVVLNLKSEDIPMYIYDLLDFDGELYHISKLIGFDIINDLSESEEYSIYGIAYLRNNPIYECPIGKDKAIMVLDSNREVLERFKRFFPFVDIKFPR</sequence>
<gene>
    <name evidence="1" type="ORF">EIM44_02535</name>
</gene>
<evidence type="ECO:0000313" key="1">
    <source>
        <dbReference type="EMBL" id="RRN04344.1"/>
    </source>
</evidence>
<name>A0A3R8LF58_BIBTR</name>
<protein>
    <submittedName>
        <fullName evidence="1">Uncharacterized protein</fullName>
    </submittedName>
</protein>
<dbReference type="Proteomes" id="UP000276010">
    <property type="component" value="Unassembled WGS sequence"/>
</dbReference>
<organism evidence="1 2">
    <name type="scientific">Bibersteinia trehalosi</name>
    <name type="common">Pasteurella trehalosi</name>
    <dbReference type="NCBI Taxonomy" id="47735"/>
    <lineage>
        <taxon>Bacteria</taxon>
        <taxon>Pseudomonadati</taxon>
        <taxon>Pseudomonadota</taxon>
        <taxon>Gammaproteobacteria</taxon>
        <taxon>Pasteurellales</taxon>
        <taxon>Pasteurellaceae</taxon>
        <taxon>Bibersteinia</taxon>
    </lineage>
</organism>
<accession>A0A3R8LF58</accession>
<dbReference type="EMBL" id="RRUC01000015">
    <property type="protein sequence ID" value="RRN04344.1"/>
    <property type="molecule type" value="Genomic_DNA"/>
</dbReference>
<reference evidence="1 2" key="1">
    <citation type="submission" date="2018-11" db="EMBL/GenBank/DDBJ databases">
        <title>Whole genome sequence of Bibersteinia trehalosi strain OADDL-BT1 an multidrug resistant pathogen isolate.</title>
        <authorList>
            <person name="Couger M."/>
            <person name="Ramachandran A."/>
        </authorList>
    </citation>
    <scope>NUCLEOTIDE SEQUENCE [LARGE SCALE GENOMIC DNA]</scope>
    <source>
        <strain evidence="1 2">OADDL-BT1</strain>
    </source>
</reference>